<dbReference type="Pfam" id="PF09335">
    <property type="entry name" value="VTT_dom"/>
    <property type="match status" value="1"/>
</dbReference>
<gene>
    <name evidence="8" type="ORF">SteCoe_37760</name>
</gene>
<dbReference type="EMBL" id="MPUH01001986">
    <property type="protein sequence ID" value="OMJ65704.1"/>
    <property type="molecule type" value="Genomic_DNA"/>
</dbReference>
<comment type="subcellular location">
    <subcellularLocation>
        <location evidence="1">Cell membrane</location>
        <topology evidence="1">Multi-pass membrane protein</topology>
    </subcellularLocation>
</comment>
<evidence type="ECO:0000256" key="6">
    <source>
        <dbReference type="SAM" id="Phobius"/>
    </source>
</evidence>
<evidence type="ECO:0000313" key="9">
    <source>
        <dbReference type="Proteomes" id="UP000187209"/>
    </source>
</evidence>
<reference evidence="8 9" key="1">
    <citation type="submission" date="2016-11" db="EMBL/GenBank/DDBJ databases">
        <title>The macronuclear genome of Stentor coeruleus: a giant cell with tiny introns.</title>
        <authorList>
            <person name="Slabodnick M."/>
            <person name="Ruby J.G."/>
            <person name="Reiff S.B."/>
            <person name="Swart E.C."/>
            <person name="Gosai S."/>
            <person name="Prabakaran S."/>
            <person name="Witkowska E."/>
            <person name="Larue G.E."/>
            <person name="Fisher S."/>
            <person name="Freeman R.M."/>
            <person name="Gunawardena J."/>
            <person name="Chu W."/>
            <person name="Stover N.A."/>
            <person name="Gregory B.D."/>
            <person name="Nowacki M."/>
            <person name="Derisi J."/>
            <person name="Roy S.W."/>
            <person name="Marshall W.F."/>
            <person name="Sood P."/>
        </authorList>
    </citation>
    <scope>NUCLEOTIDE SEQUENCE [LARGE SCALE GENOMIC DNA]</scope>
    <source>
        <strain evidence="8">WM001</strain>
    </source>
</reference>
<dbReference type="InterPro" id="IPR015414">
    <property type="entry name" value="TMEM64"/>
</dbReference>
<dbReference type="InterPro" id="IPR032816">
    <property type="entry name" value="VTT_dom"/>
</dbReference>
<proteinExistence type="predicted"/>
<dbReference type="PANTHER" id="PTHR12677:SF59">
    <property type="entry name" value="GOLGI APPARATUS MEMBRANE PROTEIN TVP38-RELATED"/>
    <property type="match status" value="1"/>
</dbReference>
<evidence type="ECO:0000256" key="3">
    <source>
        <dbReference type="ARBA" id="ARBA00022692"/>
    </source>
</evidence>
<dbReference type="PANTHER" id="PTHR12677">
    <property type="entry name" value="GOLGI APPARATUS MEMBRANE PROTEIN TVP38-RELATED"/>
    <property type="match status" value="1"/>
</dbReference>
<evidence type="ECO:0000259" key="7">
    <source>
        <dbReference type="Pfam" id="PF09335"/>
    </source>
</evidence>
<feature type="domain" description="VTT" evidence="7">
    <location>
        <begin position="89"/>
        <end position="197"/>
    </location>
</feature>
<accession>A0A1R2AMH9</accession>
<dbReference type="AlphaFoldDB" id="A0A1R2AMH9"/>
<evidence type="ECO:0000256" key="2">
    <source>
        <dbReference type="ARBA" id="ARBA00022475"/>
    </source>
</evidence>
<keyword evidence="4 6" id="KW-1133">Transmembrane helix</keyword>
<sequence length="265" mass="29003">MDQNSNKCWKMTKLVLAGMLILVNISMIVLFFVKIGEILEAFSIFLDAIFADPVIGMLILCGSYVGGITLMIPTSLILFAIGIECHKLLGTAAGYFVALALSVVCTVLGCTLAFLLSRYLLKQAILSQIKPNWYRTRAILLALEHNGIKLVILFRLAPIFPFSLLNYALGASSVRLVDYIIGSIGLIPKLALYIYISVSISSINDAVADDKSNSTQLIILLSIGAFFSILAAVYMTIIARRELNKILEDSRLVFGETQEPSLSEV</sequence>
<organism evidence="8 9">
    <name type="scientific">Stentor coeruleus</name>
    <dbReference type="NCBI Taxonomy" id="5963"/>
    <lineage>
        <taxon>Eukaryota</taxon>
        <taxon>Sar</taxon>
        <taxon>Alveolata</taxon>
        <taxon>Ciliophora</taxon>
        <taxon>Postciliodesmatophora</taxon>
        <taxon>Heterotrichea</taxon>
        <taxon>Heterotrichida</taxon>
        <taxon>Stentoridae</taxon>
        <taxon>Stentor</taxon>
    </lineage>
</organism>
<feature type="transmembrane region" description="Helical" evidence="6">
    <location>
        <begin position="176"/>
        <end position="196"/>
    </location>
</feature>
<evidence type="ECO:0000256" key="1">
    <source>
        <dbReference type="ARBA" id="ARBA00004651"/>
    </source>
</evidence>
<name>A0A1R2AMH9_9CILI</name>
<feature type="transmembrane region" description="Helical" evidence="6">
    <location>
        <begin position="14"/>
        <end position="35"/>
    </location>
</feature>
<dbReference type="OrthoDB" id="312858at2759"/>
<evidence type="ECO:0000313" key="8">
    <source>
        <dbReference type="EMBL" id="OMJ65704.1"/>
    </source>
</evidence>
<evidence type="ECO:0000256" key="4">
    <source>
        <dbReference type="ARBA" id="ARBA00022989"/>
    </source>
</evidence>
<protein>
    <recommendedName>
        <fullName evidence="7">VTT domain-containing protein</fullName>
    </recommendedName>
</protein>
<keyword evidence="5 6" id="KW-0472">Membrane</keyword>
<comment type="caution">
    <text evidence="8">The sequence shown here is derived from an EMBL/GenBank/DDBJ whole genome shotgun (WGS) entry which is preliminary data.</text>
</comment>
<feature type="transmembrane region" description="Helical" evidence="6">
    <location>
        <begin position="216"/>
        <end position="237"/>
    </location>
</feature>
<dbReference type="GO" id="GO:0005886">
    <property type="term" value="C:plasma membrane"/>
    <property type="evidence" value="ECO:0007669"/>
    <property type="project" value="UniProtKB-SubCell"/>
</dbReference>
<evidence type="ECO:0000256" key="5">
    <source>
        <dbReference type="ARBA" id="ARBA00023136"/>
    </source>
</evidence>
<dbReference type="Proteomes" id="UP000187209">
    <property type="component" value="Unassembled WGS sequence"/>
</dbReference>
<keyword evidence="3 6" id="KW-0812">Transmembrane</keyword>
<feature type="transmembrane region" description="Helical" evidence="6">
    <location>
        <begin position="55"/>
        <end position="81"/>
    </location>
</feature>
<keyword evidence="9" id="KW-1185">Reference proteome</keyword>
<feature type="transmembrane region" description="Helical" evidence="6">
    <location>
        <begin position="93"/>
        <end position="116"/>
    </location>
</feature>
<feature type="transmembrane region" description="Helical" evidence="6">
    <location>
        <begin position="150"/>
        <end position="169"/>
    </location>
</feature>
<keyword evidence="2" id="KW-1003">Cell membrane</keyword>